<evidence type="ECO:0000313" key="5">
    <source>
        <dbReference type="WBParaSite" id="TCLT_0000253601-mRNA-1"/>
    </source>
</evidence>
<gene>
    <name evidence="3" type="ORF">TCLT_LOCUS2537</name>
</gene>
<organism evidence="5">
    <name type="scientific">Thelazia callipaeda</name>
    <name type="common">Oriental eyeworm</name>
    <name type="synonym">Parasitic nematode</name>
    <dbReference type="NCBI Taxonomy" id="103827"/>
    <lineage>
        <taxon>Eukaryota</taxon>
        <taxon>Metazoa</taxon>
        <taxon>Ecdysozoa</taxon>
        <taxon>Nematoda</taxon>
        <taxon>Chromadorea</taxon>
        <taxon>Rhabditida</taxon>
        <taxon>Spirurina</taxon>
        <taxon>Spiruromorpha</taxon>
        <taxon>Thelazioidea</taxon>
        <taxon>Thelaziidae</taxon>
        <taxon>Thelazia</taxon>
    </lineage>
</organism>
<sequence length="813" mass="92654">MSNNKTDKVVDDKELINGDNDDNDDDVDDIGKDEVSWETVSYLPGSKEDFVSLINASNESDGWVRKYRDYDCYQKMLAPGKLHFVSARTKIGEYVGSCICMEFDDYAFVAMYYVRAEYRKKKIGTELFKRVVDDKLRKKNIGLHAGKMSSIYDQVLGFSIRTSWVADTFFIKNIDITKIIVQNTPLIIKDAKEVDLSQIVDYDAKVVKWRREGFVKHWGVDRVDAVCKVLVNSEGEVIGYGCGRLLSIVGYPTFGPIYCDSDDGFKLLFHALASCFNIELKEQNLICLRVLSAKSNAIQQVLYGAAADIEKSEFAEIRHIVINIYCSQELATQPEGRGETIRETKRDAEGDGSLSRQSVRSSTTGFRHLPLARIIAQREIYGTSKLLRRLTCRIHLEHLECPYLVQISGLRRFLNIIRECIFLGFSNDSRYVVALLYLLPQSYRLEGDDDSTELHVIVFELSTTIIRPAFITKFPYWPSTAKIFATFPRNSSHISIIGFAKQNNEPANIRAIRENVEPYSVIAKVKFILFRFNITVSFTTYLVMSYRWDNECKLSGTVLRSTDQGGIINAGTSLVSYMFTKDCPPVKIDDMMRMVLKVVDSKVVDDGLPIISQGCNSYEIEIEDAITCYGNVPRNYNIKKVFATETNPSADGLREPLFITETVIDIERLLYEILPIFFQRFYGAYNYEGLIDYEVDLLSYENYVANFLLTSVVEAKGPGIKGRNCAYITVFSVEWDTYEGTRSVFPFRGIRLIPWSVARRPNWWYPFNVSAFSGEHAPEDRVISNIPFLDGKSLRCLSSPSPGISLWRDEGFY</sequence>
<feature type="domain" description="N-acetyltransferase" evidence="2">
    <location>
        <begin position="40"/>
        <end position="175"/>
    </location>
</feature>
<feature type="region of interest" description="Disordered" evidence="1">
    <location>
        <begin position="335"/>
        <end position="361"/>
    </location>
</feature>
<dbReference type="STRING" id="103827.A0A0N5CQN6"/>
<dbReference type="OrthoDB" id="5776254at2759"/>
<dbReference type="PROSITE" id="PS51186">
    <property type="entry name" value="GNAT"/>
    <property type="match status" value="1"/>
</dbReference>
<dbReference type="Pfam" id="PF00583">
    <property type="entry name" value="Acetyltransf_1"/>
    <property type="match status" value="1"/>
</dbReference>
<dbReference type="GO" id="GO:0016747">
    <property type="term" value="F:acyltransferase activity, transferring groups other than amino-acyl groups"/>
    <property type="evidence" value="ECO:0007669"/>
    <property type="project" value="InterPro"/>
</dbReference>
<accession>A0A0N5CQN6</accession>
<feature type="compositionally biased region" description="Acidic residues" evidence="1">
    <location>
        <begin position="19"/>
        <end position="28"/>
    </location>
</feature>
<dbReference type="EMBL" id="UYYF01000549">
    <property type="protein sequence ID" value="VDM98545.1"/>
    <property type="molecule type" value="Genomic_DNA"/>
</dbReference>
<dbReference type="Gene3D" id="3.40.630.90">
    <property type="match status" value="1"/>
</dbReference>
<name>A0A0N5CQN6_THECL</name>
<dbReference type="Proteomes" id="UP000276776">
    <property type="component" value="Unassembled WGS sequence"/>
</dbReference>
<dbReference type="InterPro" id="IPR052729">
    <property type="entry name" value="Acyl/Acetyltrans_Enzymes"/>
</dbReference>
<reference evidence="5" key="1">
    <citation type="submission" date="2017-02" db="UniProtKB">
        <authorList>
            <consortium name="WormBaseParasite"/>
        </authorList>
    </citation>
    <scope>IDENTIFICATION</scope>
</reference>
<dbReference type="PANTHER" id="PTHR47237:SF1">
    <property type="entry name" value="SLL0310 PROTEIN"/>
    <property type="match status" value="1"/>
</dbReference>
<protein>
    <submittedName>
        <fullName evidence="5">N-acetyltransferase domain-containing protein</fullName>
    </submittedName>
</protein>
<proteinExistence type="predicted"/>
<reference evidence="3 4" key="2">
    <citation type="submission" date="2018-11" db="EMBL/GenBank/DDBJ databases">
        <authorList>
            <consortium name="Pathogen Informatics"/>
        </authorList>
    </citation>
    <scope>NUCLEOTIDE SEQUENCE [LARGE SCALE GENOMIC DNA]</scope>
</reference>
<dbReference type="CDD" id="cd04301">
    <property type="entry name" value="NAT_SF"/>
    <property type="match status" value="1"/>
</dbReference>
<dbReference type="OMA" id="ESNGWIR"/>
<evidence type="ECO:0000313" key="4">
    <source>
        <dbReference type="Proteomes" id="UP000276776"/>
    </source>
</evidence>
<feature type="compositionally biased region" description="Basic and acidic residues" evidence="1">
    <location>
        <begin position="336"/>
        <end position="349"/>
    </location>
</feature>
<evidence type="ECO:0000313" key="3">
    <source>
        <dbReference type="EMBL" id="VDM98545.1"/>
    </source>
</evidence>
<feature type="compositionally biased region" description="Basic and acidic residues" evidence="1">
    <location>
        <begin position="1"/>
        <end position="16"/>
    </location>
</feature>
<dbReference type="AlphaFoldDB" id="A0A0N5CQN6"/>
<dbReference type="Gene3D" id="3.40.630.30">
    <property type="match status" value="1"/>
</dbReference>
<dbReference type="WBParaSite" id="TCLT_0000253601-mRNA-1">
    <property type="protein sequence ID" value="TCLT_0000253601-mRNA-1"/>
    <property type="gene ID" value="TCLT_0000253601"/>
</dbReference>
<evidence type="ECO:0000256" key="1">
    <source>
        <dbReference type="SAM" id="MobiDB-lite"/>
    </source>
</evidence>
<dbReference type="PANTHER" id="PTHR47237">
    <property type="entry name" value="SLL0310 PROTEIN"/>
    <property type="match status" value="1"/>
</dbReference>
<feature type="region of interest" description="Disordered" evidence="1">
    <location>
        <begin position="1"/>
        <end position="30"/>
    </location>
</feature>
<dbReference type="InterPro" id="IPR000182">
    <property type="entry name" value="GNAT_dom"/>
</dbReference>
<evidence type="ECO:0000259" key="2">
    <source>
        <dbReference type="PROSITE" id="PS51186"/>
    </source>
</evidence>
<dbReference type="SUPFAM" id="SSF55729">
    <property type="entry name" value="Acyl-CoA N-acyltransferases (Nat)"/>
    <property type="match status" value="1"/>
</dbReference>
<dbReference type="InterPro" id="IPR016181">
    <property type="entry name" value="Acyl_CoA_acyltransferase"/>
</dbReference>
<keyword evidence="4" id="KW-1185">Reference proteome</keyword>